<dbReference type="Pfam" id="PF00168">
    <property type="entry name" value="C2"/>
    <property type="match status" value="1"/>
</dbReference>
<feature type="compositionally biased region" description="Basic and acidic residues" evidence="11">
    <location>
        <begin position="533"/>
        <end position="549"/>
    </location>
</feature>
<dbReference type="Gene3D" id="3.20.20.190">
    <property type="entry name" value="Phosphatidylinositol (PI) phosphodiesterase"/>
    <property type="match status" value="1"/>
</dbReference>
<dbReference type="PROSITE" id="PS50007">
    <property type="entry name" value="PIPLC_X_DOMAIN"/>
    <property type="match status" value="1"/>
</dbReference>
<dbReference type="CDD" id="cd00275">
    <property type="entry name" value="C2_PLC_like"/>
    <property type="match status" value="1"/>
</dbReference>
<evidence type="ECO:0000256" key="8">
    <source>
        <dbReference type="ARBA" id="ARBA00023224"/>
    </source>
</evidence>
<dbReference type="SMART" id="SM00149">
    <property type="entry name" value="PLCYc"/>
    <property type="match status" value="1"/>
</dbReference>
<dbReference type="PROSITE" id="PS50004">
    <property type="entry name" value="C2"/>
    <property type="match status" value="1"/>
</dbReference>
<sequence length="1038" mass="117645">MEGDVDAKTNQNNDDVFVNGESDSSRDNTLLHPEYGGVPGQVLPRRSSLIKDPNRRSNKDRKKTVSFSSMPNERSVINAADCLNYMQNGSELIKVRSNSRQYHRLFILDAELNEIRWQPSSKKPQKAKILLDQIKEVRNGKNTDVLRNQDVSGHYPEECAFSIIYGDNYETMDLIANSPDEANIWVTGLTCLVSGINRKTGYIHDSVDSLTVWLLEMFEMADTDNLGQIDEFEVVNLMKKLNNGLTTVKIQQKLKELSIKKDGERGRLNSSEFINLFKEIATRPEIYFLLVRYASSSDHLSTDDLLLFLEAEQGMARVTKEKCLEIINKFEPTKDGRQLGHLGIDGFTMYLLSKECDIFDSECSKVFQDMTQPLSHYFIASSHNTYLMEDQLKGPSSIDAYIRVLKKGCRCIELDCWDGANDEPVIYHGHTLTSKISFKSVIQAINAHAFTKSEYPVILSIENHCSKKQQQAMAFHMKTILGSKLFADNRDPDLQLLPSPECLKGKVLVKCKKLPCSSEQPDGYVTDEDEGAETEKSNKKSNKREGSVKKTHEMCKELSDLVNYCKSVRFQDFQESLQKGKYYELCSFSESTALKFANACPEEFVNHNKMFLSRVYPNGMRVDSSNFNPQDLWNCGCQLVALNYQTPGLMMDLNDGHFMQNGGCGFVLKPAIMREEIAYFSANTREVIPGVSPQILHIKIISGQQLPKPRGSGAKGDTLDPYVSIEIFGIPADCAEERTKTVQHNGYNPIFDESFEFQINLPELALVRFAVLDDDFIGDEFISQYTIPFECMQTGYRHIQLKSNTGEDVSNCTLFVHVAITNKRGGGKASRRGTSVRRSKREREYTSMKSVSVKCVDETLKMAIQPLRDGTDLRDNVHLALAQFKEDCGLALISNVKQCIRMLASRIHSSCEDVVLRLVIKAEYPCLEARGFLPDIIKKALVAFENLVAECRNLIQRADEVYEKLIHAQRAGLEWHEDLQNLGIQQGLKGRKLNRAMENFAWNIRVLKGQADLIKQAKIECQEYMKQVSHCNQSIRLD</sequence>
<dbReference type="CDD" id="cd13364">
    <property type="entry name" value="PH_PLC_eta"/>
    <property type="match status" value="1"/>
</dbReference>
<dbReference type="STRING" id="283909.R7TQV1"/>
<dbReference type="FunFam" id="1.10.238.10:FF:000005">
    <property type="entry name" value="Phosphoinositide phospholipase C"/>
    <property type="match status" value="1"/>
</dbReference>
<protein>
    <recommendedName>
        <fullName evidence="3 10">Phosphoinositide phospholipase C</fullName>
        <ecNumber evidence="3 10">3.1.4.11</ecNumber>
    </recommendedName>
</protein>
<dbReference type="InterPro" id="IPR002048">
    <property type="entry name" value="EF_hand_dom"/>
</dbReference>
<dbReference type="Gene3D" id="2.60.40.150">
    <property type="entry name" value="C2 domain"/>
    <property type="match status" value="1"/>
</dbReference>
<dbReference type="FunFam" id="2.30.29.30:FF:000025">
    <property type="entry name" value="Phosphoinositide phospholipase C"/>
    <property type="match status" value="1"/>
</dbReference>
<dbReference type="HOGENOM" id="CLU_002738_0_1_1"/>
<dbReference type="InterPro" id="IPR001849">
    <property type="entry name" value="PH_domain"/>
</dbReference>
<dbReference type="PANTHER" id="PTHR10336:SF196">
    <property type="entry name" value="PHOSPHOINOSITIDE PHOSPHOLIPASE C"/>
    <property type="match status" value="1"/>
</dbReference>
<dbReference type="EnsemblMetazoa" id="CapteT92139">
    <property type="protein sequence ID" value="CapteP92139"/>
    <property type="gene ID" value="CapteG92139"/>
</dbReference>
<dbReference type="PROSITE" id="PS50222">
    <property type="entry name" value="EF_HAND_2"/>
    <property type="match status" value="1"/>
</dbReference>
<dbReference type="GO" id="GO:0051209">
    <property type="term" value="P:release of sequestered calcium ion into cytosol"/>
    <property type="evidence" value="ECO:0007669"/>
    <property type="project" value="TreeGrafter"/>
</dbReference>
<dbReference type="CDD" id="cd08597">
    <property type="entry name" value="PI-PLCc_PRIP_metazoa"/>
    <property type="match status" value="1"/>
</dbReference>
<evidence type="ECO:0000256" key="2">
    <source>
        <dbReference type="ARBA" id="ARBA00004496"/>
    </source>
</evidence>
<name>R7TQV1_CAPTE</name>
<evidence type="ECO:0000256" key="3">
    <source>
        <dbReference type="ARBA" id="ARBA00012368"/>
    </source>
</evidence>
<keyword evidence="4" id="KW-0963">Cytoplasm</keyword>
<dbReference type="GO" id="GO:0004435">
    <property type="term" value="F:phosphatidylinositol-4,5-bisphosphate phospholipase C activity"/>
    <property type="evidence" value="ECO:0007669"/>
    <property type="project" value="UniProtKB-EC"/>
</dbReference>
<evidence type="ECO:0000313" key="16">
    <source>
        <dbReference type="EMBL" id="ELT95947.1"/>
    </source>
</evidence>
<dbReference type="Pfam" id="PF00388">
    <property type="entry name" value="PI-PLC-X"/>
    <property type="match status" value="1"/>
</dbReference>
<evidence type="ECO:0000259" key="12">
    <source>
        <dbReference type="PROSITE" id="PS50003"/>
    </source>
</evidence>
<feature type="domain" description="PH" evidence="12">
    <location>
        <begin position="84"/>
        <end position="194"/>
    </location>
</feature>
<dbReference type="InterPro" id="IPR015359">
    <property type="entry name" value="PLC_EF-hand-like"/>
</dbReference>
<proteinExistence type="predicted"/>
<dbReference type="InterPro" id="IPR001192">
    <property type="entry name" value="PI-PLC_fam"/>
</dbReference>
<dbReference type="Pfam" id="PF00387">
    <property type="entry name" value="PI-PLC-Y"/>
    <property type="match status" value="1"/>
</dbReference>
<dbReference type="Pfam" id="PF09279">
    <property type="entry name" value="EF-hand_like"/>
    <property type="match status" value="1"/>
</dbReference>
<keyword evidence="5" id="KW-0597">Phosphoprotein</keyword>
<gene>
    <name evidence="16" type="ORF">CAPTEDRAFT_92139</name>
</gene>
<dbReference type="EMBL" id="AMQN01002351">
    <property type="status" value="NOT_ANNOTATED_CDS"/>
    <property type="molecule type" value="Genomic_DNA"/>
</dbReference>
<dbReference type="PRINTS" id="PR00390">
    <property type="entry name" value="PHPHLIPASEC"/>
</dbReference>
<organism evidence="16">
    <name type="scientific">Capitella teleta</name>
    <name type="common">Polychaete worm</name>
    <dbReference type="NCBI Taxonomy" id="283909"/>
    <lineage>
        <taxon>Eukaryota</taxon>
        <taxon>Metazoa</taxon>
        <taxon>Spiralia</taxon>
        <taxon>Lophotrochozoa</taxon>
        <taxon>Annelida</taxon>
        <taxon>Polychaeta</taxon>
        <taxon>Sedentaria</taxon>
        <taxon>Scolecida</taxon>
        <taxon>Capitellidae</taxon>
        <taxon>Capitella</taxon>
    </lineage>
</organism>
<dbReference type="InterPro" id="IPR001711">
    <property type="entry name" value="PLipase_C_Pinositol-sp_Y"/>
</dbReference>
<dbReference type="InterPro" id="IPR011993">
    <property type="entry name" value="PH-like_dom_sf"/>
</dbReference>
<evidence type="ECO:0000313" key="17">
    <source>
        <dbReference type="EnsemblMetazoa" id="CapteP92139"/>
    </source>
</evidence>
<dbReference type="Pfam" id="PF16457">
    <property type="entry name" value="PH_12"/>
    <property type="match status" value="1"/>
</dbReference>
<dbReference type="InterPro" id="IPR000909">
    <property type="entry name" value="PLipase_C_PInositol-sp_X_dom"/>
</dbReference>
<comment type="subcellular location">
    <subcellularLocation>
        <location evidence="2">Cytoplasm</location>
    </subcellularLocation>
</comment>
<feature type="domain" description="C2" evidence="13">
    <location>
        <begin position="674"/>
        <end position="803"/>
    </location>
</feature>
<evidence type="ECO:0000256" key="10">
    <source>
        <dbReference type="RuleBase" id="RU361133"/>
    </source>
</evidence>
<dbReference type="GO" id="GO:0046488">
    <property type="term" value="P:phosphatidylinositol metabolic process"/>
    <property type="evidence" value="ECO:0007669"/>
    <property type="project" value="TreeGrafter"/>
</dbReference>
<dbReference type="SUPFAM" id="SSF47473">
    <property type="entry name" value="EF-hand"/>
    <property type="match status" value="1"/>
</dbReference>
<feature type="region of interest" description="Disordered" evidence="11">
    <location>
        <begin position="519"/>
        <end position="549"/>
    </location>
</feature>
<dbReference type="FunFam" id="2.60.40.150:FF:000017">
    <property type="entry name" value="Phosphoinositide phospholipase C"/>
    <property type="match status" value="1"/>
</dbReference>
<dbReference type="FunFam" id="3.20.20.190:FF:000001">
    <property type="entry name" value="Phosphoinositide phospholipase C"/>
    <property type="match status" value="1"/>
</dbReference>
<dbReference type="EC" id="3.1.4.11" evidence="3 10"/>
<dbReference type="SUPFAM" id="SSF51695">
    <property type="entry name" value="PLC-like phosphodiesterases"/>
    <property type="match status" value="1"/>
</dbReference>
<evidence type="ECO:0000259" key="15">
    <source>
        <dbReference type="PROSITE" id="PS50222"/>
    </source>
</evidence>
<evidence type="ECO:0000256" key="9">
    <source>
        <dbReference type="ARBA" id="ARBA00023674"/>
    </source>
</evidence>
<evidence type="ECO:0000313" key="18">
    <source>
        <dbReference type="Proteomes" id="UP000014760"/>
    </source>
</evidence>
<feature type="region of interest" description="Disordered" evidence="11">
    <location>
        <begin position="1"/>
        <end position="70"/>
    </location>
</feature>
<dbReference type="GO" id="GO:0016042">
    <property type="term" value="P:lipid catabolic process"/>
    <property type="evidence" value="ECO:0007669"/>
    <property type="project" value="UniProtKB-KW"/>
</dbReference>
<dbReference type="GO" id="GO:0007214">
    <property type="term" value="P:gamma-aminobutyric acid signaling pathway"/>
    <property type="evidence" value="ECO:0007669"/>
    <property type="project" value="TreeGrafter"/>
</dbReference>
<feature type="domain" description="EF-hand" evidence="15">
    <location>
        <begin position="214"/>
        <end position="244"/>
    </location>
</feature>
<dbReference type="GO" id="GO:0032228">
    <property type="term" value="P:regulation of synaptic transmission, GABAergic"/>
    <property type="evidence" value="ECO:0007669"/>
    <property type="project" value="TreeGrafter"/>
</dbReference>
<keyword evidence="10" id="KW-0378">Hydrolase</keyword>
<comment type="catalytic activity">
    <reaction evidence="9">
        <text>a 1,2-diacyl-sn-glycero-3-phospho-(1D-myo-inositol-4,5-bisphosphate) + H2O = 1D-myo-inositol 1,4,5-trisphosphate + a 1,2-diacyl-sn-glycerol + H(+)</text>
        <dbReference type="Rhea" id="RHEA:33179"/>
        <dbReference type="ChEBI" id="CHEBI:15377"/>
        <dbReference type="ChEBI" id="CHEBI:15378"/>
        <dbReference type="ChEBI" id="CHEBI:17815"/>
        <dbReference type="ChEBI" id="CHEBI:58456"/>
        <dbReference type="ChEBI" id="CHEBI:203600"/>
        <dbReference type="EC" id="3.1.4.11"/>
    </reaction>
    <physiologicalReaction direction="left-to-right" evidence="9">
        <dbReference type="Rhea" id="RHEA:33180"/>
    </physiologicalReaction>
</comment>
<feature type="domain" description="PI-PLC Y-box" evidence="14">
    <location>
        <begin position="558"/>
        <end position="674"/>
    </location>
</feature>
<dbReference type="PANTHER" id="PTHR10336">
    <property type="entry name" value="PHOSPHOINOSITIDE-SPECIFIC PHOSPHOLIPASE C FAMILY PROTEIN"/>
    <property type="match status" value="1"/>
</dbReference>
<dbReference type="Gene3D" id="1.10.238.10">
    <property type="entry name" value="EF-hand"/>
    <property type="match status" value="2"/>
</dbReference>
<keyword evidence="8" id="KW-0807">Transducer</keyword>
<evidence type="ECO:0000256" key="5">
    <source>
        <dbReference type="ARBA" id="ARBA00022553"/>
    </source>
</evidence>
<dbReference type="SMART" id="SM00233">
    <property type="entry name" value="PH"/>
    <property type="match status" value="1"/>
</dbReference>
<keyword evidence="7 10" id="KW-0443">Lipid metabolism</keyword>
<dbReference type="CDD" id="cd16206">
    <property type="entry name" value="EFh_PRIP"/>
    <property type="match status" value="1"/>
</dbReference>
<dbReference type="OrthoDB" id="269822at2759"/>
<dbReference type="InterPro" id="IPR017946">
    <property type="entry name" value="PLC-like_Pdiesterase_TIM-brl"/>
</dbReference>
<evidence type="ECO:0000256" key="1">
    <source>
        <dbReference type="ARBA" id="ARBA00001913"/>
    </source>
</evidence>
<dbReference type="SMART" id="SM00239">
    <property type="entry name" value="C2"/>
    <property type="match status" value="1"/>
</dbReference>
<dbReference type="AlphaFoldDB" id="R7TQV1"/>
<dbReference type="Proteomes" id="UP000014760">
    <property type="component" value="Unassembled WGS sequence"/>
</dbReference>
<reference evidence="17" key="3">
    <citation type="submission" date="2015-06" db="UniProtKB">
        <authorList>
            <consortium name="EnsemblMetazoa"/>
        </authorList>
    </citation>
    <scope>IDENTIFICATION</scope>
</reference>
<dbReference type="GO" id="GO:0005737">
    <property type="term" value="C:cytoplasm"/>
    <property type="evidence" value="ECO:0007669"/>
    <property type="project" value="UniProtKB-SubCell"/>
</dbReference>
<dbReference type="InterPro" id="IPR011992">
    <property type="entry name" value="EF-hand-dom_pair"/>
</dbReference>
<dbReference type="PROSITE" id="PS50003">
    <property type="entry name" value="PH_DOMAIN"/>
    <property type="match status" value="1"/>
</dbReference>
<dbReference type="PROSITE" id="PS50008">
    <property type="entry name" value="PIPLC_Y_DOMAIN"/>
    <property type="match status" value="1"/>
</dbReference>
<accession>R7TQV1</accession>
<dbReference type="SUPFAM" id="SSF49562">
    <property type="entry name" value="C2 domain (Calcium/lipid-binding domain, CaLB)"/>
    <property type="match status" value="1"/>
</dbReference>
<keyword evidence="6 10" id="KW-0442">Lipid degradation</keyword>
<dbReference type="SMART" id="SM00054">
    <property type="entry name" value="EFh"/>
    <property type="match status" value="1"/>
</dbReference>
<comment type="cofactor">
    <cofactor evidence="1">
        <name>Ca(2+)</name>
        <dbReference type="ChEBI" id="CHEBI:29108"/>
    </cofactor>
</comment>
<dbReference type="Gene3D" id="2.30.29.30">
    <property type="entry name" value="Pleckstrin-homology domain (PH domain)/Phosphotyrosine-binding domain (PTB)"/>
    <property type="match status" value="1"/>
</dbReference>
<evidence type="ECO:0000256" key="4">
    <source>
        <dbReference type="ARBA" id="ARBA00022490"/>
    </source>
</evidence>
<dbReference type="OMA" id="MRTSWIS"/>
<keyword evidence="18" id="KW-1185">Reference proteome</keyword>
<evidence type="ECO:0000256" key="6">
    <source>
        <dbReference type="ARBA" id="ARBA00022963"/>
    </source>
</evidence>
<dbReference type="SMART" id="SM00148">
    <property type="entry name" value="PLCXc"/>
    <property type="match status" value="1"/>
</dbReference>
<reference evidence="18" key="1">
    <citation type="submission" date="2012-12" db="EMBL/GenBank/DDBJ databases">
        <authorList>
            <person name="Hellsten U."/>
            <person name="Grimwood J."/>
            <person name="Chapman J.A."/>
            <person name="Shapiro H."/>
            <person name="Aerts A."/>
            <person name="Otillar R.P."/>
            <person name="Terry A.Y."/>
            <person name="Boore J.L."/>
            <person name="Simakov O."/>
            <person name="Marletaz F."/>
            <person name="Cho S.-J."/>
            <person name="Edsinger-Gonzales E."/>
            <person name="Havlak P."/>
            <person name="Kuo D.-H."/>
            <person name="Larsson T."/>
            <person name="Lv J."/>
            <person name="Arendt D."/>
            <person name="Savage R."/>
            <person name="Osoegawa K."/>
            <person name="de Jong P."/>
            <person name="Lindberg D.R."/>
            <person name="Seaver E.C."/>
            <person name="Weisblat D.A."/>
            <person name="Putnam N.H."/>
            <person name="Grigoriev I.V."/>
            <person name="Rokhsar D.S."/>
        </authorList>
    </citation>
    <scope>NUCLEOTIDE SEQUENCE</scope>
    <source>
        <strain evidence="18">I ESC-2004</strain>
    </source>
</reference>
<dbReference type="InterPro" id="IPR035892">
    <property type="entry name" value="C2_domain_sf"/>
</dbReference>
<evidence type="ECO:0000256" key="11">
    <source>
        <dbReference type="SAM" id="MobiDB-lite"/>
    </source>
</evidence>
<dbReference type="SUPFAM" id="SSF50729">
    <property type="entry name" value="PH domain-like"/>
    <property type="match status" value="1"/>
</dbReference>
<dbReference type="GO" id="GO:0048015">
    <property type="term" value="P:phosphatidylinositol-mediated signaling"/>
    <property type="evidence" value="ECO:0007669"/>
    <property type="project" value="TreeGrafter"/>
</dbReference>
<reference evidence="16 18" key="2">
    <citation type="journal article" date="2013" name="Nature">
        <title>Insights into bilaterian evolution from three spiralian genomes.</title>
        <authorList>
            <person name="Simakov O."/>
            <person name="Marletaz F."/>
            <person name="Cho S.J."/>
            <person name="Edsinger-Gonzales E."/>
            <person name="Havlak P."/>
            <person name="Hellsten U."/>
            <person name="Kuo D.H."/>
            <person name="Larsson T."/>
            <person name="Lv J."/>
            <person name="Arendt D."/>
            <person name="Savage R."/>
            <person name="Osoegawa K."/>
            <person name="de Jong P."/>
            <person name="Grimwood J."/>
            <person name="Chapman J.A."/>
            <person name="Shapiro H."/>
            <person name="Aerts A."/>
            <person name="Otillar R.P."/>
            <person name="Terry A.Y."/>
            <person name="Boore J.L."/>
            <person name="Grigoriev I.V."/>
            <person name="Lindberg D.R."/>
            <person name="Seaver E.C."/>
            <person name="Weisblat D.A."/>
            <person name="Putnam N.H."/>
            <person name="Rokhsar D.S."/>
        </authorList>
    </citation>
    <scope>NUCLEOTIDE SEQUENCE</scope>
    <source>
        <strain evidence="16 18">I ESC-2004</strain>
    </source>
</reference>
<evidence type="ECO:0000259" key="14">
    <source>
        <dbReference type="PROSITE" id="PS50008"/>
    </source>
</evidence>
<evidence type="ECO:0000259" key="13">
    <source>
        <dbReference type="PROSITE" id="PS50004"/>
    </source>
</evidence>
<dbReference type="GO" id="GO:0005509">
    <property type="term" value="F:calcium ion binding"/>
    <property type="evidence" value="ECO:0007669"/>
    <property type="project" value="InterPro"/>
</dbReference>
<evidence type="ECO:0000256" key="7">
    <source>
        <dbReference type="ARBA" id="ARBA00023098"/>
    </source>
</evidence>
<dbReference type="InterPro" id="IPR000008">
    <property type="entry name" value="C2_dom"/>
</dbReference>
<dbReference type="EMBL" id="KB308962">
    <property type="protein sequence ID" value="ELT95947.1"/>
    <property type="molecule type" value="Genomic_DNA"/>
</dbReference>